<accession>A0A6J2X6C7</accession>
<keyword evidence="2" id="KW-1185">Reference proteome</keyword>
<sequence length="230" mass="25956">MLTFKLGNHVLISNNSLKPNSAVRQLFPCAKTLGMTEAGEEENSQQVILLTYHRLNLHLTNARAAKRTRRSKRAIERNTLRRSLIRYEPRSKKQPYKTDNSLVERIKQLTCNVDDNTPKDDSNQEQPSDVSYEPSQDVLDSRSSPPGEESRNSPDVNTLSANKTHDKSFSPSSSSTASSNSSSMSMNSNYHQMRKTNTGEPTLIINLNRVDNVPDIQNNFRRDAKPLPDI</sequence>
<evidence type="ECO:0000313" key="3">
    <source>
        <dbReference type="RefSeq" id="XP_030746753.1"/>
    </source>
</evidence>
<name>A0A6J2X6C7_SITOR</name>
<dbReference type="GeneID" id="115875437"/>
<feature type="non-terminal residue" evidence="3">
    <location>
        <position position="230"/>
    </location>
</feature>
<evidence type="ECO:0000256" key="1">
    <source>
        <dbReference type="SAM" id="MobiDB-lite"/>
    </source>
</evidence>
<evidence type="ECO:0000313" key="2">
    <source>
        <dbReference type="Proteomes" id="UP000504635"/>
    </source>
</evidence>
<gene>
    <name evidence="3" type="primary">LOC115875437</name>
</gene>
<dbReference type="RefSeq" id="XP_030746753.1">
    <property type="nucleotide sequence ID" value="XM_030890893.1"/>
</dbReference>
<dbReference type="AlphaFoldDB" id="A0A6J2X6C7"/>
<protein>
    <submittedName>
        <fullName evidence="3">Uncharacterized protein LOC115875437</fullName>
    </submittedName>
</protein>
<feature type="compositionally biased region" description="Polar residues" evidence="1">
    <location>
        <begin position="153"/>
        <end position="162"/>
    </location>
</feature>
<reference evidence="3" key="1">
    <citation type="submission" date="2025-08" db="UniProtKB">
        <authorList>
            <consortium name="RefSeq"/>
        </authorList>
    </citation>
    <scope>IDENTIFICATION</scope>
    <source>
        <tissue evidence="3">Gonads</tissue>
    </source>
</reference>
<dbReference type="InParanoid" id="A0A6J2X6C7"/>
<feature type="region of interest" description="Disordered" evidence="1">
    <location>
        <begin position="110"/>
        <end position="194"/>
    </location>
</feature>
<feature type="compositionally biased region" description="Low complexity" evidence="1">
    <location>
        <begin position="169"/>
        <end position="189"/>
    </location>
</feature>
<dbReference type="KEGG" id="soy:115875437"/>
<organism evidence="2 3">
    <name type="scientific">Sitophilus oryzae</name>
    <name type="common">Rice weevil</name>
    <name type="synonym">Curculio oryzae</name>
    <dbReference type="NCBI Taxonomy" id="7048"/>
    <lineage>
        <taxon>Eukaryota</taxon>
        <taxon>Metazoa</taxon>
        <taxon>Ecdysozoa</taxon>
        <taxon>Arthropoda</taxon>
        <taxon>Hexapoda</taxon>
        <taxon>Insecta</taxon>
        <taxon>Pterygota</taxon>
        <taxon>Neoptera</taxon>
        <taxon>Endopterygota</taxon>
        <taxon>Coleoptera</taxon>
        <taxon>Polyphaga</taxon>
        <taxon>Cucujiformia</taxon>
        <taxon>Curculionidae</taxon>
        <taxon>Dryophthorinae</taxon>
        <taxon>Sitophilus</taxon>
    </lineage>
</organism>
<dbReference type="Proteomes" id="UP000504635">
    <property type="component" value="Unplaced"/>
</dbReference>
<dbReference type="OrthoDB" id="8197931at2759"/>
<proteinExistence type="predicted"/>